<feature type="non-terminal residue" evidence="5">
    <location>
        <position position="1"/>
    </location>
</feature>
<accession>A0A382R4G8</accession>
<reference evidence="5" key="1">
    <citation type="submission" date="2018-05" db="EMBL/GenBank/DDBJ databases">
        <authorList>
            <person name="Lanie J.A."/>
            <person name="Ng W.-L."/>
            <person name="Kazmierczak K.M."/>
            <person name="Andrzejewski T.M."/>
            <person name="Davidsen T.M."/>
            <person name="Wayne K.J."/>
            <person name="Tettelin H."/>
            <person name="Glass J.I."/>
            <person name="Rusch D."/>
            <person name="Podicherti R."/>
            <person name="Tsui H.-C.T."/>
            <person name="Winkler M.E."/>
        </authorList>
    </citation>
    <scope>NUCLEOTIDE SEQUENCE</scope>
</reference>
<evidence type="ECO:0000256" key="2">
    <source>
        <dbReference type="ARBA" id="ARBA00023002"/>
    </source>
</evidence>
<evidence type="ECO:0000313" key="5">
    <source>
        <dbReference type="EMBL" id="SVC92576.1"/>
    </source>
</evidence>
<feature type="domain" description="NAD-dependent epimerase/dehydratase" evidence="4">
    <location>
        <begin position="150"/>
        <end position="316"/>
    </location>
</feature>
<comment type="similarity">
    <text evidence="1">Belongs to the NAD(P)-dependent epimerase/dehydratase family.</text>
</comment>
<keyword evidence="3" id="KW-0520">NAD</keyword>
<dbReference type="SUPFAM" id="SSF51735">
    <property type="entry name" value="NAD(P)-binding Rossmann-fold domains"/>
    <property type="match status" value="2"/>
</dbReference>
<dbReference type="Gene3D" id="3.40.50.720">
    <property type="entry name" value="NAD(P)-binding Rossmann-like Domain"/>
    <property type="match status" value="2"/>
</dbReference>
<dbReference type="InterPro" id="IPR036291">
    <property type="entry name" value="NAD(P)-bd_dom_sf"/>
</dbReference>
<dbReference type="GO" id="GO:0016491">
    <property type="term" value="F:oxidoreductase activity"/>
    <property type="evidence" value="ECO:0007669"/>
    <property type="project" value="UniProtKB-KW"/>
</dbReference>
<name>A0A382R4G8_9ZZZZ</name>
<gene>
    <name evidence="5" type="ORF">METZ01_LOCUS345430</name>
</gene>
<protein>
    <recommendedName>
        <fullName evidence="4">NAD-dependent epimerase/dehydratase domain-containing protein</fullName>
    </recommendedName>
</protein>
<proteinExistence type="inferred from homology"/>
<dbReference type="AlphaFoldDB" id="A0A382R4G8"/>
<evidence type="ECO:0000256" key="1">
    <source>
        <dbReference type="ARBA" id="ARBA00007637"/>
    </source>
</evidence>
<dbReference type="PANTHER" id="PTHR43103:SF5">
    <property type="entry name" value="4-EPIMERASE, PUTATIVE (AFU_ORTHOLOGUE AFUA_7G00360)-RELATED"/>
    <property type="match status" value="1"/>
</dbReference>
<keyword evidence="2" id="KW-0560">Oxidoreductase</keyword>
<sequence>VFASRAGLLGAYPDTVQRTVDLIPRPRGLYDISKVLGESFGYMYSSVHGMECVSVRIGNFNPERDRPEHPHHLSHGDCVRLFEAAVCHEDVTCEIVFGVSDSDWALYDVDHGRSVIGYDPQDVSHVAAIDRTFDRSEPAEPLGEAPPERVLITGAAGRVGRGLAAGLRERFEIRGFDQVEMPDLDDTIVGDIGDHDACLRATKGVDAVVHLAGVPSGGSPWKDVLRANFDGTYQIMEAARQSGVHRVAFASRAGILGPYPKTLQRTVDLMPRPQSYYTMSKIFGEGLGHMYTWRHGIRFTSVRIGNFKLERDQPGHPHQLGHADN</sequence>
<dbReference type="PANTHER" id="PTHR43103">
    <property type="entry name" value="NUCLEOSIDE-DIPHOSPHATE-SUGAR EPIMERASE"/>
    <property type="match status" value="1"/>
</dbReference>
<feature type="non-terminal residue" evidence="5">
    <location>
        <position position="325"/>
    </location>
</feature>
<dbReference type="InterPro" id="IPR001509">
    <property type="entry name" value="Epimerase_deHydtase"/>
</dbReference>
<evidence type="ECO:0000259" key="4">
    <source>
        <dbReference type="Pfam" id="PF01370"/>
    </source>
</evidence>
<dbReference type="EMBL" id="UINC01119041">
    <property type="protein sequence ID" value="SVC92576.1"/>
    <property type="molecule type" value="Genomic_DNA"/>
</dbReference>
<organism evidence="5">
    <name type="scientific">marine metagenome</name>
    <dbReference type="NCBI Taxonomy" id="408172"/>
    <lineage>
        <taxon>unclassified sequences</taxon>
        <taxon>metagenomes</taxon>
        <taxon>ecological metagenomes</taxon>
    </lineage>
</organism>
<dbReference type="Pfam" id="PF01370">
    <property type="entry name" value="Epimerase"/>
    <property type="match status" value="1"/>
</dbReference>
<evidence type="ECO:0000256" key="3">
    <source>
        <dbReference type="ARBA" id="ARBA00023027"/>
    </source>
</evidence>